<dbReference type="PANTHER" id="PTHR42805">
    <property type="entry name" value="PTERIN-4-ALPHA-CARBINOLAMINE DEHYDRATASE-RELATED"/>
    <property type="match status" value="1"/>
</dbReference>
<name>A0A1G6AAF7_9GAMM</name>
<evidence type="ECO:0000256" key="2">
    <source>
        <dbReference type="ARBA" id="ARBA00006472"/>
    </source>
</evidence>
<dbReference type="GO" id="GO:0006729">
    <property type="term" value="P:tetrahydrobiopterin biosynthetic process"/>
    <property type="evidence" value="ECO:0007669"/>
    <property type="project" value="InterPro"/>
</dbReference>
<organism evidence="5 6">
    <name type="scientific">Pseudidiomarina indica</name>
    <dbReference type="NCBI Taxonomy" id="1159017"/>
    <lineage>
        <taxon>Bacteria</taxon>
        <taxon>Pseudomonadati</taxon>
        <taxon>Pseudomonadota</taxon>
        <taxon>Gammaproteobacteria</taxon>
        <taxon>Alteromonadales</taxon>
        <taxon>Idiomarinaceae</taxon>
        <taxon>Pseudidiomarina</taxon>
    </lineage>
</organism>
<evidence type="ECO:0000256" key="3">
    <source>
        <dbReference type="ARBA" id="ARBA00023239"/>
    </source>
</evidence>
<dbReference type="Proteomes" id="UP000199626">
    <property type="component" value="Unassembled WGS sequence"/>
</dbReference>
<evidence type="ECO:0000256" key="1">
    <source>
        <dbReference type="ARBA" id="ARBA00001554"/>
    </source>
</evidence>
<accession>A0A1G6AAF7</accession>
<dbReference type="NCBIfam" id="NF002016">
    <property type="entry name" value="PRK00823.1-1"/>
    <property type="match status" value="1"/>
</dbReference>
<proteinExistence type="inferred from homology"/>
<keyword evidence="3 4" id="KW-0456">Lyase</keyword>
<dbReference type="InterPro" id="IPR001533">
    <property type="entry name" value="Pterin_deHydtase"/>
</dbReference>
<evidence type="ECO:0000313" key="6">
    <source>
        <dbReference type="Proteomes" id="UP000199626"/>
    </source>
</evidence>
<dbReference type="InterPro" id="IPR036428">
    <property type="entry name" value="PCD_sf"/>
</dbReference>
<dbReference type="CDD" id="cd00913">
    <property type="entry name" value="PCD_DCoH_subfamily_a"/>
    <property type="match status" value="1"/>
</dbReference>
<dbReference type="EMBL" id="FMXN01000001">
    <property type="protein sequence ID" value="SDB05372.1"/>
    <property type="molecule type" value="Genomic_DNA"/>
</dbReference>
<dbReference type="Gene3D" id="3.30.1360.20">
    <property type="entry name" value="Transcriptional coactivator/pterin dehydratase"/>
    <property type="match status" value="1"/>
</dbReference>
<protein>
    <recommendedName>
        <fullName evidence="4">Putative pterin-4-alpha-carbinolamine dehydratase</fullName>
        <shortName evidence="4">PHS</shortName>
        <ecNumber evidence="4">4.2.1.96</ecNumber>
    </recommendedName>
    <alternativeName>
        <fullName evidence="4">4-alpha-hydroxy-tetrahydropterin dehydratase</fullName>
    </alternativeName>
    <alternativeName>
        <fullName evidence="4">Pterin carbinolamine dehydratase</fullName>
        <shortName evidence="4">PCD</shortName>
    </alternativeName>
</protein>
<dbReference type="RefSeq" id="WP_092590895.1">
    <property type="nucleotide sequence ID" value="NZ_FMXN01000001.1"/>
</dbReference>
<dbReference type="OrthoDB" id="5294615at2"/>
<dbReference type="PANTHER" id="PTHR42805:SF1">
    <property type="entry name" value="PTERIN-4-ALPHA-CARBINOLAMINE DEHYDRATASE-RELATED"/>
    <property type="match status" value="1"/>
</dbReference>
<evidence type="ECO:0000313" key="5">
    <source>
        <dbReference type="EMBL" id="SDB05372.1"/>
    </source>
</evidence>
<evidence type="ECO:0000256" key="4">
    <source>
        <dbReference type="HAMAP-Rule" id="MF_00434"/>
    </source>
</evidence>
<dbReference type="EC" id="4.2.1.96" evidence="4"/>
<dbReference type="GO" id="GO:0008124">
    <property type="term" value="F:4-alpha-hydroxytetrahydrobiopterin dehydratase activity"/>
    <property type="evidence" value="ECO:0007669"/>
    <property type="project" value="UniProtKB-UniRule"/>
</dbReference>
<dbReference type="HAMAP" id="MF_00434">
    <property type="entry name" value="Pterin_4_alpha"/>
    <property type="match status" value="1"/>
</dbReference>
<dbReference type="SUPFAM" id="SSF55248">
    <property type="entry name" value="PCD-like"/>
    <property type="match status" value="1"/>
</dbReference>
<comment type="similarity">
    <text evidence="2 4">Belongs to the pterin-4-alpha-carbinolamine dehydratase family.</text>
</comment>
<dbReference type="STRING" id="1159017.SAMN02927930_00238"/>
<gene>
    <name evidence="5" type="ORF">SAMN02927930_00238</name>
</gene>
<reference evidence="6" key="1">
    <citation type="submission" date="2016-10" db="EMBL/GenBank/DDBJ databases">
        <authorList>
            <person name="Varghese N."/>
            <person name="Submissions S."/>
        </authorList>
    </citation>
    <scope>NUCLEOTIDE SEQUENCE [LARGE SCALE GENOMIC DNA]</scope>
    <source>
        <strain evidence="6">CGMCC 1.10824</strain>
    </source>
</reference>
<dbReference type="InterPro" id="IPR050376">
    <property type="entry name" value="Pterin-4-alpha-carb_dehyd"/>
</dbReference>
<keyword evidence="6" id="KW-1185">Reference proteome</keyword>
<dbReference type="AlphaFoldDB" id="A0A1G6AAF7"/>
<dbReference type="Pfam" id="PF01329">
    <property type="entry name" value="Pterin_4a"/>
    <property type="match status" value="1"/>
</dbReference>
<comment type="catalytic activity">
    <reaction evidence="1 4">
        <text>(4aS,6R)-4a-hydroxy-L-erythro-5,6,7,8-tetrahydrobiopterin = (6R)-L-erythro-6,7-dihydrobiopterin + H2O</text>
        <dbReference type="Rhea" id="RHEA:11920"/>
        <dbReference type="ChEBI" id="CHEBI:15377"/>
        <dbReference type="ChEBI" id="CHEBI:15642"/>
        <dbReference type="ChEBI" id="CHEBI:43120"/>
        <dbReference type="EC" id="4.2.1.96"/>
    </reaction>
</comment>
<sequence length="114" mass="13080">MSDLKNQRCEACRADAPKVSDAELAELIRQIPDWTPVVRDGVMQLERVFKFKNFKQALAFTNQVAEIAEEEFHHPTLITEWGQVTVVWWTHAIQGLHKNDFIMAARTDAVLTTD</sequence>